<dbReference type="GO" id="GO:0004252">
    <property type="term" value="F:serine-type endopeptidase activity"/>
    <property type="evidence" value="ECO:0007669"/>
    <property type="project" value="UniProtKB-UniRule"/>
</dbReference>
<keyword evidence="9" id="KW-1185">Reference proteome</keyword>
<dbReference type="InterPro" id="IPR036852">
    <property type="entry name" value="Peptidase_S8/S53_dom_sf"/>
</dbReference>
<dbReference type="InterPro" id="IPR022398">
    <property type="entry name" value="Peptidase_S8_His-AS"/>
</dbReference>
<feature type="domain" description="Peptidase S8/S53" evidence="7">
    <location>
        <begin position="133"/>
        <end position="373"/>
    </location>
</feature>
<dbReference type="AlphaFoldDB" id="M2M9P9"/>
<dbReference type="FunFam" id="3.40.50.200:FF:000007">
    <property type="entry name" value="Subtilisin-like serine protease"/>
    <property type="match status" value="1"/>
</dbReference>
<dbReference type="HOGENOM" id="CLU_011263_1_4_1"/>
<evidence type="ECO:0000256" key="1">
    <source>
        <dbReference type="ARBA" id="ARBA00011073"/>
    </source>
</evidence>
<gene>
    <name evidence="8" type="ORF">BAUCODRAFT_55484</name>
</gene>
<dbReference type="RefSeq" id="XP_007679334.1">
    <property type="nucleotide sequence ID" value="XM_007681144.1"/>
</dbReference>
<dbReference type="InterPro" id="IPR023827">
    <property type="entry name" value="Peptidase_S8_Asp-AS"/>
</dbReference>
<feature type="active site" description="Charge relay system" evidence="5">
    <location>
        <position position="142"/>
    </location>
</feature>
<dbReference type="PROSITE" id="PS51892">
    <property type="entry name" value="SUBTILASE"/>
    <property type="match status" value="1"/>
</dbReference>
<dbReference type="InterPro" id="IPR015500">
    <property type="entry name" value="Peptidase_S8_subtilisin-rel"/>
</dbReference>
<keyword evidence="4 5" id="KW-0720">Serine protease</keyword>
<dbReference type="PROSITE" id="PS00136">
    <property type="entry name" value="SUBTILASE_ASP"/>
    <property type="match status" value="1"/>
</dbReference>
<dbReference type="InterPro" id="IPR050131">
    <property type="entry name" value="Peptidase_S8_subtilisin-like"/>
</dbReference>
<dbReference type="SUPFAM" id="SSF52743">
    <property type="entry name" value="Subtilisin-like"/>
    <property type="match status" value="1"/>
</dbReference>
<dbReference type="GO" id="GO:0006508">
    <property type="term" value="P:proteolysis"/>
    <property type="evidence" value="ECO:0007669"/>
    <property type="project" value="UniProtKB-KW"/>
</dbReference>
<feature type="non-terminal residue" evidence="8">
    <location>
        <position position="1"/>
    </location>
</feature>
<dbReference type="Pfam" id="PF00082">
    <property type="entry name" value="Peptidase_S8"/>
    <property type="match status" value="1"/>
</dbReference>
<dbReference type="PROSITE" id="PS00138">
    <property type="entry name" value="SUBTILASE_SER"/>
    <property type="match status" value="1"/>
</dbReference>
<feature type="active site" description="Charge relay system" evidence="5">
    <location>
        <position position="339"/>
    </location>
</feature>
<comment type="similarity">
    <text evidence="1 5 6">Belongs to the peptidase S8 family.</text>
</comment>
<dbReference type="CDD" id="cd04077">
    <property type="entry name" value="Peptidases_S8_PCSK9_ProteinaseK_like"/>
    <property type="match status" value="1"/>
</dbReference>
<dbReference type="Proteomes" id="UP000011761">
    <property type="component" value="Unassembled WGS sequence"/>
</dbReference>
<dbReference type="PROSITE" id="PS00137">
    <property type="entry name" value="SUBTILASE_HIS"/>
    <property type="match status" value="1"/>
</dbReference>
<keyword evidence="3 5" id="KW-0378">Hydrolase</keyword>
<evidence type="ECO:0000256" key="6">
    <source>
        <dbReference type="RuleBase" id="RU003355"/>
    </source>
</evidence>
<evidence type="ECO:0000313" key="8">
    <source>
        <dbReference type="EMBL" id="EMC93156.1"/>
    </source>
</evidence>
<evidence type="ECO:0000259" key="7">
    <source>
        <dbReference type="Pfam" id="PF00082"/>
    </source>
</evidence>
<protein>
    <recommendedName>
        <fullName evidence="7">Peptidase S8/S53 domain-containing protein</fullName>
    </recommendedName>
</protein>
<dbReference type="KEGG" id="bcom:BAUCODRAFT_55484"/>
<dbReference type="InterPro" id="IPR023828">
    <property type="entry name" value="Peptidase_S8_Ser-AS"/>
</dbReference>
<accession>M2M9P9</accession>
<dbReference type="STRING" id="717646.M2M9P9"/>
<dbReference type="InterPro" id="IPR034193">
    <property type="entry name" value="PCSK9_ProteinaseK-like"/>
</dbReference>
<feature type="non-terminal residue" evidence="8">
    <location>
        <position position="375"/>
    </location>
</feature>
<evidence type="ECO:0000256" key="2">
    <source>
        <dbReference type="ARBA" id="ARBA00022670"/>
    </source>
</evidence>
<evidence type="ECO:0000256" key="4">
    <source>
        <dbReference type="ARBA" id="ARBA00022825"/>
    </source>
</evidence>
<dbReference type="PANTHER" id="PTHR43806">
    <property type="entry name" value="PEPTIDASE S8"/>
    <property type="match status" value="1"/>
</dbReference>
<dbReference type="OMA" id="TIRGMDW"/>
<dbReference type="eggNOG" id="KOG1153">
    <property type="taxonomic scope" value="Eukaryota"/>
</dbReference>
<feature type="active site" description="Charge relay system" evidence="5">
    <location>
        <position position="172"/>
    </location>
</feature>
<proteinExistence type="inferred from homology"/>
<dbReference type="GeneID" id="19115452"/>
<keyword evidence="2 5" id="KW-0645">Protease</keyword>
<organism evidence="8 9">
    <name type="scientific">Baudoinia panamericana (strain UAMH 10762)</name>
    <name type="common">Angels' share fungus</name>
    <name type="synonym">Baudoinia compniacensis (strain UAMH 10762)</name>
    <dbReference type="NCBI Taxonomy" id="717646"/>
    <lineage>
        <taxon>Eukaryota</taxon>
        <taxon>Fungi</taxon>
        <taxon>Dikarya</taxon>
        <taxon>Ascomycota</taxon>
        <taxon>Pezizomycotina</taxon>
        <taxon>Dothideomycetes</taxon>
        <taxon>Dothideomycetidae</taxon>
        <taxon>Mycosphaerellales</taxon>
        <taxon>Teratosphaeriaceae</taxon>
        <taxon>Baudoinia</taxon>
    </lineage>
</organism>
<dbReference type="PRINTS" id="PR00723">
    <property type="entry name" value="SUBTILISIN"/>
</dbReference>
<evidence type="ECO:0000256" key="3">
    <source>
        <dbReference type="ARBA" id="ARBA00022801"/>
    </source>
</evidence>
<evidence type="ECO:0000313" key="9">
    <source>
        <dbReference type="Proteomes" id="UP000011761"/>
    </source>
</evidence>
<name>M2M9P9_BAUPA</name>
<dbReference type="EMBL" id="KB445560">
    <property type="protein sequence ID" value="EMC93156.1"/>
    <property type="molecule type" value="Genomic_DNA"/>
</dbReference>
<sequence>SLQAQHSSGAEHIVLIDKTHPMPPQVAEVLRRLTLNETHPDVRYVYNNSAFTGFSASMGSHCLDLLANMSDISTVEKTTVVARAAVAGRQTSLAYNTRPNAPWGLQRISTATTVAGNAQALGYTYSFANTALGQGADIYIIDTGIYTSHNIFNGRAKMAWSYNEDMTDSDGHGTHVSGTAGGDILGVASNANIFGVKALDSDGGGLSSNVIAGIDFVVQQHDARRTNANSGSLGSVMSMSLAAGSSVQALDQAIKAAVEAGVHVVVAAGNNNQDACQSSPSSSGGVQGPAITIGSVGITGQRSAFSNYGKCVDVYAPGEDVISSWLGGPNMIKSLSGTSMATPHVTGIVAYAMANATLAKNPSLMKEWVQMTALQ</sequence>
<dbReference type="InterPro" id="IPR000209">
    <property type="entry name" value="Peptidase_S8/S53_dom"/>
</dbReference>
<dbReference type="PANTHER" id="PTHR43806:SF11">
    <property type="entry name" value="CEREVISIN-RELATED"/>
    <property type="match status" value="1"/>
</dbReference>
<evidence type="ECO:0000256" key="5">
    <source>
        <dbReference type="PROSITE-ProRule" id="PRU01240"/>
    </source>
</evidence>
<dbReference type="Gene3D" id="3.40.50.200">
    <property type="entry name" value="Peptidase S8/S53 domain"/>
    <property type="match status" value="1"/>
</dbReference>
<reference evidence="8 9" key="1">
    <citation type="journal article" date="2012" name="PLoS Pathog.">
        <title>Diverse lifestyles and strategies of plant pathogenesis encoded in the genomes of eighteen Dothideomycetes fungi.</title>
        <authorList>
            <person name="Ohm R.A."/>
            <person name="Feau N."/>
            <person name="Henrissat B."/>
            <person name="Schoch C.L."/>
            <person name="Horwitz B.A."/>
            <person name="Barry K.W."/>
            <person name="Condon B.J."/>
            <person name="Copeland A.C."/>
            <person name="Dhillon B."/>
            <person name="Glaser F."/>
            <person name="Hesse C.N."/>
            <person name="Kosti I."/>
            <person name="LaButti K."/>
            <person name="Lindquist E.A."/>
            <person name="Lucas S."/>
            <person name="Salamov A.A."/>
            <person name="Bradshaw R.E."/>
            <person name="Ciuffetti L."/>
            <person name="Hamelin R.C."/>
            <person name="Kema G.H.J."/>
            <person name="Lawrence C."/>
            <person name="Scott J.A."/>
            <person name="Spatafora J.W."/>
            <person name="Turgeon B.G."/>
            <person name="de Wit P.J.G.M."/>
            <person name="Zhong S."/>
            <person name="Goodwin S.B."/>
            <person name="Grigoriev I.V."/>
        </authorList>
    </citation>
    <scope>NUCLEOTIDE SEQUENCE [LARGE SCALE GENOMIC DNA]</scope>
    <source>
        <strain evidence="8 9">UAMH 10762</strain>
    </source>
</reference>
<dbReference type="OrthoDB" id="206201at2759"/>